<reference evidence="5 6" key="1">
    <citation type="submission" date="2014-08" db="EMBL/GenBank/DDBJ databases">
        <title>Genomic and Phenotypic Diversity of Colwellia psychrerythraea strains from Disparate Marine Basins.</title>
        <authorList>
            <person name="Techtmann S.M."/>
            <person name="Stelling S.C."/>
            <person name="Utturkar S.M."/>
            <person name="Alshibli N."/>
            <person name="Harris A."/>
            <person name="Brown S.D."/>
            <person name="Hazen T.C."/>
        </authorList>
    </citation>
    <scope>NUCLEOTIDE SEQUENCE [LARGE SCALE GENOMIC DNA]</scope>
    <source>
        <strain evidence="5 6">ND2E</strain>
    </source>
</reference>
<dbReference type="Proteomes" id="UP000029843">
    <property type="component" value="Unassembled WGS sequence"/>
</dbReference>
<name>A0A099KPN4_COLPS</name>
<proteinExistence type="predicted"/>
<dbReference type="CDD" id="cd00093">
    <property type="entry name" value="HTH_XRE"/>
    <property type="match status" value="1"/>
</dbReference>
<evidence type="ECO:0000256" key="3">
    <source>
        <dbReference type="ARBA" id="ARBA00023163"/>
    </source>
</evidence>
<gene>
    <name evidence="5" type="ORF">ND2E_3033</name>
</gene>
<dbReference type="InterPro" id="IPR039418">
    <property type="entry name" value="LexA-like"/>
</dbReference>
<keyword evidence="1" id="KW-0805">Transcription regulation</keyword>
<dbReference type="InterPro" id="IPR036286">
    <property type="entry name" value="LexA/Signal_pep-like_sf"/>
</dbReference>
<organism evidence="5 6">
    <name type="scientific">Colwellia psychrerythraea</name>
    <name type="common">Vibrio psychroerythus</name>
    <dbReference type="NCBI Taxonomy" id="28229"/>
    <lineage>
        <taxon>Bacteria</taxon>
        <taxon>Pseudomonadati</taxon>
        <taxon>Pseudomonadota</taxon>
        <taxon>Gammaproteobacteria</taxon>
        <taxon>Alteromonadales</taxon>
        <taxon>Colwelliaceae</taxon>
        <taxon>Colwellia</taxon>
    </lineage>
</organism>
<dbReference type="AlphaFoldDB" id="A0A099KPN4"/>
<evidence type="ECO:0000313" key="5">
    <source>
        <dbReference type="EMBL" id="KGJ92140.1"/>
    </source>
</evidence>
<dbReference type="EMBL" id="JQED01000021">
    <property type="protein sequence ID" value="KGJ92140.1"/>
    <property type="molecule type" value="Genomic_DNA"/>
</dbReference>
<dbReference type="RefSeq" id="WP_052056503.1">
    <property type="nucleotide sequence ID" value="NZ_JQED01000021.1"/>
</dbReference>
<dbReference type="CDD" id="cd06529">
    <property type="entry name" value="S24_LexA-like"/>
    <property type="match status" value="1"/>
</dbReference>
<keyword evidence="3" id="KW-0804">Transcription</keyword>
<dbReference type="PATRIC" id="fig|28229.4.peg.2079"/>
<evidence type="ECO:0000313" key="6">
    <source>
        <dbReference type="Proteomes" id="UP000029843"/>
    </source>
</evidence>
<dbReference type="PROSITE" id="PS50943">
    <property type="entry name" value="HTH_CROC1"/>
    <property type="match status" value="1"/>
</dbReference>
<dbReference type="InterPro" id="IPR001387">
    <property type="entry name" value="Cro/C1-type_HTH"/>
</dbReference>
<dbReference type="PANTHER" id="PTHR40661">
    <property type="match status" value="1"/>
</dbReference>
<dbReference type="PANTHER" id="PTHR40661:SF3">
    <property type="entry name" value="FELS-1 PROPHAGE TRANSCRIPTIONAL REGULATOR"/>
    <property type="match status" value="1"/>
</dbReference>
<dbReference type="SUPFAM" id="SSF47413">
    <property type="entry name" value="lambda repressor-like DNA-binding domains"/>
    <property type="match status" value="1"/>
</dbReference>
<dbReference type="OrthoDB" id="5959816at2"/>
<dbReference type="SUPFAM" id="SSF51306">
    <property type="entry name" value="LexA/Signal peptidase"/>
    <property type="match status" value="1"/>
</dbReference>
<evidence type="ECO:0000256" key="1">
    <source>
        <dbReference type="ARBA" id="ARBA00023015"/>
    </source>
</evidence>
<dbReference type="InterPro" id="IPR010982">
    <property type="entry name" value="Lambda_DNA-bd_dom_sf"/>
</dbReference>
<sequence length="217" mass="24731">MSHFLRQERERVDLKQKTIYEHCEVDRKTYSRWEAGTPIPSDKLAKLYELGFDIDQIVIGHKSPKKDLGTVKADSPKNDILFIDVPELSLHASAGHGAEILTEESDKSLIFKKEWINAHRLQNKDLVMIHAKGDSMEPSITCGDELLIDKNPMDRFVDGIYIIRIDKDLFVKRLRKRLTGAIDIISDNPAYPNETIDDSNSDLLHVIGKVVWIGRAV</sequence>
<protein>
    <submittedName>
        <fullName evidence="5">Putative phage repressor</fullName>
    </submittedName>
</protein>
<dbReference type="InterPro" id="IPR015927">
    <property type="entry name" value="Peptidase_S24_S26A/B/C"/>
</dbReference>
<dbReference type="Pfam" id="PF01381">
    <property type="entry name" value="HTH_3"/>
    <property type="match status" value="1"/>
</dbReference>
<evidence type="ECO:0000256" key="2">
    <source>
        <dbReference type="ARBA" id="ARBA00023125"/>
    </source>
</evidence>
<dbReference type="Gene3D" id="1.10.260.40">
    <property type="entry name" value="lambda repressor-like DNA-binding domains"/>
    <property type="match status" value="1"/>
</dbReference>
<evidence type="ECO:0000259" key="4">
    <source>
        <dbReference type="PROSITE" id="PS50943"/>
    </source>
</evidence>
<accession>A0A099KPN4</accession>
<dbReference type="Pfam" id="PF00717">
    <property type="entry name" value="Peptidase_S24"/>
    <property type="match status" value="1"/>
</dbReference>
<comment type="caution">
    <text evidence="5">The sequence shown here is derived from an EMBL/GenBank/DDBJ whole genome shotgun (WGS) entry which is preliminary data.</text>
</comment>
<feature type="domain" description="HTH cro/C1-type" evidence="4">
    <location>
        <begin position="5"/>
        <end position="59"/>
    </location>
</feature>
<dbReference type="GO" id="GO:0003677">
    <property type="term" value="F:DNA binding"/>
    <property type="evidence" value="ECO:0007669"/>
    <property type="project" value="UniProtKB-KW"/>
</dbReference>
<keyword evidence="2" id="KW-0238">DNA-binding</keyword>
<dbReference type="Gene3D" id="2.10.109.10">
    <property type="entry name" value="Umud Fragment, subunit A"/>
    <property type="match status" value="1"/>
</dbReference>